<sequence length="177" mass="18949">MEGRGPYRIYDPGGSVPPGEASTAFERLVEENSRLKEKMQGIKMLGELLEESQMEASRLRQKAEELVKDSELVKDRELLLPPSPTLASFDHLPELTGKDANVPAPPANPALPSDKPEPLQKPPSSGTSSEFEVAPHGHGAPAPTPKLAPLPPAGIHLAATLWRDAQSDLPSDGHAYG</sequence>
<reference evidence="3 4" key="1">
    <citation type="journal article" date="2020" name="Nature">
        <title>Six reference-quality genomes reveal evolution of bat adaptations.</title>
        <authorList>
            <person name="Jebb D."/>
            <person name="Huang Z."/>
            <person name="Pippel M."/>
            <person name="Hughes G.M."/>
            <person name="Lavrichenko K."/>
            <person name="Devanna P."/>
            <person name="Winkler S."/>
            <person name="Jermiin L.S."/>
            <person name="Skirmuntt E.C."/>
            <person name="Katzourakis A."/>
            <person name="Burkitt-Gray L."/>
            <person name="Ray D.A."/>
            <person name="Sullivan K.A.M."/>
            <person name="Roscito J.G."/>
            <person name="Kirilenko B.M."/>
            <person name="Davalos L.M."/>
            <person name="Corthals A.P."/>
            <person name="Power M.L."/>
            <person name="Jones G."/>
            <person name="Ransome R.D."/>
            <person name="Dechmann D.K.N."/>
            <person name="Locatelli A.G."/>
            <person name="Puechmaille S.J."/>
            <person name="Fedrigo O."/>
            <person name="Jarvis E.D."/>
            <person name="Hiller M."/>
            <person name="Vernes S.C."/>
            <person name="Myers E.W."/>
            <person name="Teeling E.C."/>
        </authorList>
    </citation>
    <scope>NUCLEOTIDE SEQUENCE [LARGE SCALE GENOMIC DNA]</scope>
    <source>
        <strain evidence="3">MMolMol1</strain>
        <tissue evidence="3">Muscle</tissue>
    </source>
</reference>
<keyword evidence="4" id="KW-1185">Reference proteome</keyword>
<evidence type="ECO:0000256" key="2">
    <source>
        <dbReference type="SAM" id="MobiDB-lite"/>
    </source>
</evidence>
<organism evidence="3 4">
    <name type="scientific">Molossus molossus</name>
    <name type="common">Pallas' mastiff bat</name>
    <name type="synonym">Vespertilio molossus</name>
    <dbReference type="NCBI Taxonomy" id="27622"/>
    <lineage>
        <taxon>Eukaryota</taxon>
        <taxon>Metazoa</taxon>
        <taxon>Chordata</taxon>
        <taxon>Craniata</taxon>
        <taxon>Vertebrata</taxon>
        <taxon>Euteleostomi</taxon>
        <taxon>Mammalia</taxon>
        <taxon>Eutheria</taxon>
        <taxon>Laurasiatheria</taxon>
        <taxon>Chiroptera</taxon>
        <taxon>Yangochiroptera</taxon>
        <taxon>Molossidae</taxon>
        <taxon>Molossus</taxon>
    </lineage>
</organism>
<feature type="compositionally biased region" description="Pro residues" evidence="2">
    <location>
        <begin position="142"/>
        <end position="152"/>
    </location>
</feature>
<evidence type="ECO:0000313" key="4">
    <source>
        <dbReference type="Proteomes" id="UP000550707"/>
    </source>
</evidence>
<protein>
    <submittedName>
        <fullName evidence="3">TNFAIP3 interacting protein 1</fullName>
    </submittedName>
</protein>
<evidence type="ECO:0000313" key="3">
    <source>
        <dbReference type="EMBL" id="KAF6482474.1"/>
    </source>
</evidence>
<gene>
    <name evidence="3" type="ORF">HJG59_018558</name>
</gene>
<feature type="region of interest" description="Disordered" evidence="2">
    <location>
        <begin position="1"/>
        <end position="20"/>
    </location>
</feature>
<name>A0A7J8ID45_MOLMO</name>
<evidence type="ECO:0000256" key="1">
    <source>
        <dbReference type="SAM" id="Coils"/>
    </source>
</evidence>
<keyword evidence="1" id="KW-0175">Coiled coil</keyword>
<comment type="caution">
    <text evidence="3">The sequence shown here is derived from an EMBL/GenBank/DDBJ whole genome shotgun (WGS) entry which is preliminary data.</text>
</comment>
<dbReference type="EMBL" id="JACASF010000004">
    <property type="protein sequence ID" value="KAF6482474.1"/>
    <property type="molecule type" value="Genomic_DNA"/>
</dbReference>
<accession>A0A7J8ID45</accession>
<feature type="coiled-coil region" evidence="1">
    <location>
        <begin position="42"/>
        <end position="76"/>
    </location>
</feature>
<dbReference type="AlphaFoldDB" id="A0A7J8ID45"/>
<feature type="region of interest" description="Disordered" evidence="2">
    <location>
        <begin position="78"/>
        <end position="152"/>
    </location>
</feature>
<proteinExistence type="predicted"/>
<dbReference type="Proteomes" id="UP000550707">
    <property type="component" value="Unassembled WGS sequence"/>
</dbReference>